<dbReference type="Gene3D" id="1.10.287.470">
    <property type="entry name" value="Helix hairpin bin"/>
    <property type="match status" value="1"/>
</dbReference>
<dbReference type="InterPro" id="IPR058624">
    <property type="entry name" value="MdtA-like_HH"/>
</dbReference>
<dbReference type="NCBIfam" id="TIGR01730">
    <property type="entry name" value="RND_mfp"/>
    <property type="match status" value="1"/>
</dbReference>
<dbReference type="InterPro" id="IPR006143">
    <property type="entry name" value="RND_pump_MFP"/>
</dbReference>
<comment type="caution">
    <text evidence="4">The sequence shown here is derived from an EMBL/GenBank/DDBJ whole genome shotgun (WGS) entry which is preliminary data.</text>
</comment>
<evidence type="ECO:0000313" key="4">
    <source>
        <dbReference type="EMBL" id="MEB4589875.1"/>
    </source>
</evidence>
<evidence type="ECO:0000256" key="1">
    <source>
        <dbReference type="ARBA" id="ARBA00009477"/>
    </source>
</evidence>
<feature type="domain" description="Multidrug resistance protein MdtA-like alpha-helical hairpin" evidence="2">
    <location>
        <begin position="103"/>
        <end position="172"/>
    </location>
</feature>
<keyword evidence="5" id="KW-1185">Reference proteome</keyword>
<evidence type="ECO:0000313" key="5">
    <source>
        <dbReference type="Proteomes" id="UP001308005"/>
    </source>
</evidence>
<evidence type="ECO:0000259" key="3">
    <source>
        <dbReference type="Pfam" id="PF25917"/>
    </source>
</evidence>
<evidence type="ECO:0000259" key="2">
    <source>
        <dbReference type="Pfam" id="PF25876"/>
    </source>
</evidence>
<proteinExistence type="inferred from homology"/>
<organism evidence="4 5">
    <name type="scientific">Candidatus Thiothrix phosphatis</name>
    <dbReference type="NCBI Taxonomy" id="3112415"/>
    <lineage>
        <taxon>Bacteria</taxon>
        <taxon>Pseudomonadati</taxon>
        <taxon>Pseudomonadota</taxon>
        <taxon>Gammaproteobacteria</taxon>
        <taxon>Thiotrichales</taxon>
        <taxon>Thiotrichaceae</taxon>
        <taxon>Thiothrix</taxon>
    </lineage>
</organism>
<gene>
    <name evidence="4" type="ORF">VSS37_02685</name>
</gene>
<reference evidence="4 5" key="2">
    <citation type="submission" date="2024-01" db="EMBL/GenBank/DDBJ databases">
        <authorList>
            <person name="Xie X."/>
        </authorList>
    </citation>
    <scope>NUCLEOTIDE SEQUENCE [LARGE SCALE GENOMIC DNA]</scope>
    <source>
        <strain evidence="4">SCUT-1</strain>
    </source>
</reference>
<comment type="similarity">
    <text evidence="1">Belongs to the membrane fusion protein (MFP) (TC 8.A.1) family.</text>
</comment>
<dbReference type="Proteomes" id="UP001308005">
    <property type="component" value="Unassembled WGS sequence"/>
</dbReference>
<sequence>MKRTSHNGGPEPVSQNIANTGRLFRPVVFSKQAPACLLFPVMLMGSAAAQALELKGRLEWVHKVDMRVVDNGVVEKVNVTTGQHVNKGEVLLQMDQRKQRAGLTEAKARIARAQLGSDEAGRDITRAQELFDRGLIAEEELKGSELKQAVAQSEMESAKAATEAAQVELDHTELKAPFAGIIVANNVWQGAVIFASKQDQPLISLAPDDQMLARALVTADVLRRYPVGSSASILVNGGTRNGKVYSQGVEAVRIEPEGAIYELDIIFKRDAKELLRPSETVKVILP</sequence>
<dbReference type="PANTHER" id="PTHR30469">
    <property type="entry name" value="MULTIDRUG RESISTANCE PROTEIN MDTA"/>
    <property type="match status" value="1"/>
</dbReference>
<dbReference type="Pfam" id="PF25917">
    <property type="entry name" value="BSH_RND"/>
    <property type="match status" value="1"/>
</dbReference>
<dbReference type="Gene3D" id="2.40.50.100">
    <property type="match status" value="1"/>
</dbReference>
<feature type="domain" description="Multidrug resistance protein MdtA-like barrel-sandwich hybrid" evidence="3">
    <location>
        <begin position="64"/>
        <end position="200"/>
    </location>
</feature>
<dbReference type="EMBL" id="JAYMYJ010000024">
    <property type="protein sequence ID" value="MEB4589875.1"/>
    <property type="molecule type" value="Genomic_DNA"/>
</dbReference>
<dbReference type="SUPFAM" id="SSF111369">
    <property type="entry name" value="HlyD-like secretion proteins"/>
    <property type="match status" value="1"/>
</dbReference>
<dbReference type="PANTHER" id="PTHR30469:SF15">
    <property type="entry name" value="HLYD FAMILY OF SECRETION PROTEINS"/>
    <property type="match status" value="1"/>
</dbReference>
<name>A0ABU6CSS6_9GAMM</name>
<protein>
    <submittedName>
        <fullName evidence="4">Efflux RND transporter periplasmic adaptor subunit</fullName>
    </submittedName>
</protein>
<dbReference type="RefSeq" id="WP_324693085.1">
    <property type="nucleotide sequence ID" value="NZ_JAYMYJ010000024.1"/>
</dbReference>
<dbReference type="Gene3D" id="2.40.30.170">
    <property type="match status" value="1"/>
</dbReference>
<dbReference type="InterPro" id="IPR058625">
    <property type="entry name" value="MdtA-like_BSH"/>
</dbReference>
<accession>A0ABU6CSS6</accession>
<reference evidence="5" key="1">
    <citation type="submission" date="2023-07" db="EMBL/GenBank/DDBJ databases">
        <title>The carbon used by Thiothrix.</title>
        <authorList>
            <person name="Chen L."/>
        </authorList>
    </citation>
    <scope>NUCLEOTIDE SEQUENCE [LARGE SCALE GENOMIC DNA]</scope>
</reference>
<dbReference type="Pfam" id="PF25876">
    <property type="entry name" value="HH_MFP_RND"/>
    <property type="match status" value="1"/>
</dbReference>